<dbReference type="OrthoDB" id="65596at2759"/>
<accession>A0A1W0A7W1</accession>
<evidence type="ECO:0000256" key="2">
    <source>
        <dbReference type="ARBA" id="ARBA00022670"/>
    </source>
</evidence>
<dbReference type="CDD" id="cd04678">
    <property type="entry name" value="NUDIX_MTH2_Nudt15"/>
    <property type="match status" value="1"/>
</dbReference>
<dbReference type="InterPro" id="IPR057766">
    <property type="entry name" value="Znf-C2H2_OTU1-like_C"/>
</dbReference>
<dbReference type="PROSITE" id="PS50802">
    <property type="entry name" value="OTU"/>
    <property type="match status" value="1"/>
</dbReference>
<dbReference type="Gene3D" id="3.90.70.80">
    <property type="match status" value="1"/>
</dbReference>
<dbReference type="Proteomes" id="UP000243217">
    <property type="component" value="Unassembled WGS sequence"/>
</dbReference>
<dbReference type="InterPro" id="IPR003323">
    <property type="entry name" value="OTU_dom"/>
</dbReference>
<evidence type="ECO:0000256" key="6">
    <source>
        <dbReference type="RuleBase" id="RU367104"/>
    </source>
</evidence>
<dbReference type="GO" id="GO:0036503">
    <property type="term" value="P:ERAD pathway"/>
    <property type="evidence" value="ECO:0007669"/>
    <property type="project" value="TreeGrafter"/>
</dbReference>
<keyword evidence="6" id="KW-0963">Cytoplasm</keyword>
<dbReference type="GO" id="GO:0004843">
    <property type="term" value="F:cysteine-type deubiquitinase activity"/>
    <property type="evidence" value="ECO:0007669"/>
    <property type="project" value="UniProtKB-UniRule"/>
</dbReference>
<dbReference type="PROSITE" id="PS00893">
    <property type="entry name" value="NUDIX_BOX"/>
    <property type="match status" value="1"/>
</dbReference>
<organism evidence="10 11">
    <name type="scientific">Thraustotheca clavata</name>
    <dbReference type="NCBI Taxonomy" id="74557"/>
    <lineage>
        <taxon>Eukaryota</taxon>
        <taxon>Sar</taxon>
        <taxon>Stramenopiles</taxon>
        <taxon>Oomycota</taxon>
        <taxon>Saprolegniomycetes</taxon>
        <taxon>Saprolegniales</taxon>
        <taxon>Achlyaceae</taxon>
        <taxon>Thraustotheca</taxon>
    </lineage>
</organism>
<keyword evidence="11" id="KW-1185">Reference proteome</keyword>
<keyword evidence="3 6" id="KW-0833">Ubl conjugation pathway</keyword>
<keyword evidence="7" id="KW-0175">Coiled coil</keyword>
<evidence type="ECO:0000313" key="10">
    <source>
        <dbReference type="EMBL" id="OQS06376.1"/>
    </source>
</evidence>
<gene>
    <name evidence="10" type="ORF">THRCLA_01584</name>
</gene>
<comment type="function">
    <text evidence="6">Hydrolase that can remove conjugated ubiquitin from proteins and may therefore play an important regulatory role at the level of protein turnover by preventing degradation.</text>
</comment>
<dbReference type="GO" id="GO:0016579">
    <property type="term" value="P:protein deubiquitination"/>
    <property type="evidence" value="ECO:0007669"/>
    <property type="project" value="TreeGrafter"/>
</dbReference>
<dbReference type="Gene3D" id="1.20.920.20">
    <property type="match status" value="1"/>
</dbReference>
<dbReference type="InterPro" id="IPR015797">
    <property type="entry name" value="NUDIX_hydrolase-like_dom_sf"/>
</dbReference>
<dbReference type="PROSITE" id="PS51462">
    <property type="entry name" value="NUDIX"/>
    <property type="match status" value="1"/>
</dbReference>
<dbReference type="EC" id="3.4.19.12" evidence="6"/>
<dbReference type="CDD" id="cd22745">
    <property type="entry name" value="OTU_OTU1"/>
    <property type="match status" value="1"/>
</dbReference>
<comment type="subcellular location">
    <subcellularLocation>
        <location evidence="6">Cytoplasm</location>
    </subcellularLocation>
</comment>
<dbReference type="STRING" id="74557.A0A1W0A7W1"/>
<dbReference type="InterPro" id="IPR000086">
    <property type="entry name" value="NUDIX_hydrolase_dom"/>
</dbReference>
<name>A0A1W0A7W1_9STRA</name>
<evidence type="ECO:0000259" key="8">
    <source>
        <dbReference type="PROSITE" id="PS50802"/>
    </source>
</evidence>
<keyword evidence="4 6" id="KW-0378">Hydrolase</keyword>
<evidence type="ECO:0000256" key="1">
    <source>
        <dbReference type="ARBA" id="ARBA00000707"/>
    </source>
</evidence>
<dbReference type="Pfam" id="PF00293">
    <property type="entry name" value="NUDIX"/>
    <property type="match status" value="1"/>
</dbReference>
<dbReference type="PANTHER" id="PTHR13312">
    <property type="entry name" value="HIV-INDUCED PROTEIN-7-LIKE PROTEASE"/>
    <property type="match status" value="1"/>
</dbReference>
<dbReference type="GO" id="GO:0005634">
    <property type="term" value="C:nucleus"/>
    <property type="evidence" value="ECO:0007669"/>
    <property type="project" value="TreeGrafter"/>
</dbReference>
<evidence type="ECO:0000256" key="4">
    <source>
        <dbReference type="ARBA" id="ARBA00022801"/>
    </source>
</evidence>
<proteinExistence type="predicted"/>
<dbReference type="GO" id="GO:0005829">
    <property type="term" value="C:cytosol"/>
    <property type="evidence" value="ECO:0007669"/>
    <property type="project" value="TreeGrafter"/>
</dbReference>
<protein>
    <recommendedName>
        <fullName evidence="6">Ubiquitin thioesterase OTU</fullName>
        <ecNumber evidence="6">3.4.19.12</ecNumber>
    </recommendedName>
</protein>
<dbReference type="SUPFAM" id="SSF54001">
    <property type="entry name" value="Cysteine proteinases"/>
    <property type="match status" value="1"/>
</dbReference>
<dbReference type="Gene3D" id="3.90.79.10">
    <property type="entry name" value="Nucleoside Triphosphate Pyrophosphohydrolase"/>
    <property type="match status" value="1"/>
</dbReference>
<feature type="domain" description="Nudix hydrolase" evidence="9">
    <location>
        <begin position="403"/>
        <end position="536"/>
    </location>
</feature>
<evidence type="ECO:0000256" key="5">
    <source>
        <dbReference type="ARBA" id="ARBA00022807"/>
    </source>
</evidence>
<evidence type="ECO:0000313" key="11">
    <source>
        <dbReference type="Proteomes" id="UP000243217"/>
    </source>
</evidence>
<feature type="domain" description="OTU" evidence="8">
    <location>
        <begin position="590"/>
        <end position="713"/>
    </location>
</feature>
<comment type="catalytic activity">
    <reaction evidence="1 6">
        <text>Thiol-dependent hydrolysis of ester, thioester, amide, peptide and isopeptide bonds formed by the C-terminal Gly of ubiquitin (a 76-residue protein attached to proteins as an intracellular targeting signal).</text>
        <dbReference type="EC" id="3.4.19.12"/>
    </reaction>
</comment>
<keyword evidence="2" id="KW-0645">Protease</keyword>
<reference evidence="10 11" key="1">
    <citation type="journal article" date="2014" name="Genome Biol. Evol.">
        <title>The secreted proteins of Achlya hypogyna and Thraustotheca clavata identify the ancestral oomycete secretome and reveal gene acquisitions by horizontal gene transfer.</title>
        <authorList>
            <person name="Misner I."/>
            <person name="Blouin N."/>
            <person name="Leonard G."/>
            <person name="Richards T.A."/>
            <person name="Lane C.E."/>
        </authorList>
    </citation>
    <scope>NUCLEOTIDE SEQUENCE [LARGE SCALE GENOMIC DNA]</scope>
    <source>
        <strain evidence="10 11">ATCC 34112</strain>
    </source>
</reference>
<evidence type="ECO:0000256" key="7">
    <source>
        <dbReference type="SAM" id="Coils"/>
    </source>
</evidence>
<sequence>TLGQARPFTPENIEAFLKWSTAFGDAYEQYEKRTYATQIEWKRAEEKEFKQLQDEIKDAIQSNETRIASDIESIEDDNAKSLQEAMMKSSSITDLIATKYITGISKLGVYSIPFKQPVLRLLACALRLLANKPKESYLNATTKLPTWDKLRGELHQDNLLGLFQAFNIIEIPPSIVQEAKDLLGETTQDDVESSSVYLGLLFCIQIVVRSVSCKSTTKSMSGSSKKRRTLADADEDLRLYQARLAEARNKMILLARENARMKVLLQKYMEKDDSLMSSSQMSSATSTLNLSQPLSQNTISQSTFQLIQEQKKSQDDNSSLLDANLPDDLMFDSSFGTSQDLSVPSLGHDDFVFDSQLSQLEEVANTSHLDDILSFLEKQEALDTERLFTVQNEVVELRKSMVVPRVGVGVLIYSPKHPNCVLIGVRKGSHGAGKLALPGGHLEFGESWEECAIREVKEETNLDISKCTLAFTTNDVMEEYEKHYITIFMQTTISENQIPELMEPDKCEGWIWQDYASLKTPELQARLFLPLQQLTHSSYSVPKLLAGFPPKSVVGDDNALITSLGITTGSVVLLKEGVVLSSSIPSSGKFQRKVIAGDNSCLFNAIGFCLGNGDTNNGSTMRNVVVNAIKNDPNMFNAIFLGKPVDEYCTWILDDKSWGGEIELSILSMHFKVEMLVFDVISMSRLCYGEDQGFTQRLFLLYDGIHYDAITEVDSRGNNKTLFAINDFVKVENASVLAVEAHQTHQYTDLGNFTIRCMICRRAFKGQIEASAHAQESGHYEFGEIQS</sequence>
<feature type="coiled-coil region" evidence="7">
    <location>
        <begin position="230"/>
        <end position="257"/>
    </location>
</feature>
<evidence type="ECO:0000259" key="9">
    <source>
        <dbReference type="PROSITE" id="PS51462"/>
    </source>
</evidence>
<dbReference type="EMBL" id="JNBS01000350">
    <property type="protein sequence ID" value="OQS06376.1"/>
    <property type="molecule type" value="Genomic_DNA"/>
</dbReference>
<dbReference type="PANTHER" id="PTHR13312:SF0">
    <property type="entry name" value="UBIQUITIN THIOESTERASE OTU1"/>
    <property type="match status" value="1"/>
</dbReference>
<dbReference type="GO" id="GO:0030968">
    <property type="term" value="P:endoplasmic reticulum unfolded protein response"/>
    <property type="evidence" value="ECO:0007669"/>
    <property type="project" value="TreeGrafter"/>
</dbReference>
<feature type="non-terminal residue" evidence="10">
    <location>
        <position position="1"/>
    </location>
</feature>
<dbReference type="InterPro" id="IPR038765">
    <property type="entry name" value="Papain-like_cys_pep_sf"/>
</dbReference>
<dbReference type="Pfam" id="PF02338">
    <property type="entry name" value="OTU"/>
    <property type="match status" value="1"/>
</dbReference>
<dbReference type="FunFam" id="3.90.79.10:FF:000060">
    <property type="entry name" value="Nudix hydrolase 1"/>
    <property type="match status" value="1"/>
</dbReference>
<dbReference type="SUPFAM" id="SSF55811">
    <property type="entry name" value="Nudix"/>
    <property type="match status" value="1"/>
</dbReference>
<dbReference type="InterPro" id="IPR020084">
    <property type="entry name" value="NUDIX_hydrolase_CS"/>
</dbReference>
<evidence type="ECO:0000256" key="3">
    <source>
        <dbReference type="ARBA" id="ARBA00022786"/>
    </source>
</evidence>
<keyword evidence="5 6" id="KW-0788">Thiol protease</keyword>
<dbReference type="Pfam" id="PF24560">
    <property type="entry name" value="zf-C2H2_OTU1_C"/>
    <property type="match status" value="1"/>
</dbReference>
<comment type="caution">
    <text evidence="10">The sequence shown here is derived from an EMBL/GenBank/DDBJ whole genome shotgun (WGS) entry which is preliminary data.</text>
</comment>
<dbReference type="AlphaFoldDB" id="A0A1W0A7W1"/>